<name>A0A8S1TE43_9CILI</name>
<reference evidence="1" key="1">
    <citation type="submission" date="2021-01" db="EMBL/GenBank/DDBJ databases">
        <authorList>
            <consortium name="Genoscope - CEA"/>
            <person name="William W."/>
        </authorList>
    </citation>
    <scope>NUCLEOTIDE SEQUENCE</scope>
</reference>
<evidence type="ECO:0000313" key="2">
    <source>
        <dbReference type="Proteomes" id="UP000689195"/>
    </source>
</evidence>
<keyword evidence="2" id="KW-1185">Reference proteome</keyword>
<dbReference type="AlphaFoldDB" id="A0A8S1TE43"/>
<organism evidence="1 2">
    <name type="scientific">Paramecium pentaurelia</name>
    <dbReference type="NCBI Taxonomy" id="43138"/>
    <lineage>
        <taxon>Eukaryota</taxon>
        <taxon>Sar</taxon>
        <taxon>Alveolata</taxon>
        <taxon>Ciliophora</taxon>
        <taxon>Intramacronucleata</taxon>
        <taxon>Oligohymenophorea</taxon>
        <taxon>Peniculida</taxon>
        <taxon>Parameciidae</taxon>
        <taxon>Paramecium</taxon>
    </lineage>
</organism>
<comment type="caution">
    <text evidence="1">The sequence shown here is derived from an EMBL/GenBank/DDBJ whole genome shotgun (WGS) entry which is preliminary data.</text>
</comment>
<accession>A0A8S1TE43</accession>
<evidence type="ECO:0000313" key="1">
    <source>
        <dbReference type="EMBL" id="CAD8149486.1"/>
    </source>
</evidence>
<sequence length="112" mass="13774">MEHKSQFIIQDDKYRLRISNYNITHFQVFVVFPQFLKYIDQIYKQGNQKCYFFIEKINGFKCKYYQQDLIPSLFKKHLQNQLMSLNNIIQMLVLQFIKQKSKFNNDLEQFTN</sequence>
<protein>
    <submittedName>
        <fullName evidence="1">Uncharacterized protein</fullName>
    </submittedName>
</protein>
<gene>
    <name evidence="1" type="ORF">PPENT_87.1.T0190133</name>
</gene>
<dbReference type="EMBL" id="CAJJDO010000019">
    <property type="protein sequence ID" value="CAD8149486.1"/>
    <property type="molecule type" value="Genomic_DNA"/>
</dbReference>
<dbReference type="Proteomes" id="UP000689195">
    <property type="component" value="Unassembled WGS sequence"/>
</dbReference>
<proteinExistence type="predicted"/>